<organism evidence="8 9">
    <name type="scientific">Bacteroides uniformis</name>
    <dbReference type="NCBI Taxonomy" id="820"/>
    <lineage>
        <taxon>Bacteria</taxon>
        <taxon>Pseudomonadati</taxon>
        <taxon>Bacteroidota</taxon>
        <taxon>Bacteroidia</taxon>
        <taxon>Bacteroidales</taxon>
        <taxon>Bacteroidaceae</taxon>
        <taxon>Bacteroides</taxon>
    </lineage>
</organism>
<reference evidence="8 9" key="1">
    <citation type="journal article" date="2019" name="Nat. Med.">
        <title>A library of human gut bacterial isolates paired with longitudinal multiomics data enables mechanistic microbiome research.</title>
        <authorList>
            <person name="Poyet M."/>
            <person name="Groussin M."/>
            <person name="Gibbons S.M."/>
            <person name="Avila-Pacheco J."/>
            <person name="Jiang X."/>
            <person name="Kearney S.M."/>
            <person name="Perrotta A.R."/>
            <person name="Berdy B."/>
            <person name="Zhao S."/>
            <person name="Lieberman T.D."/>
            <person name="Swanson P.K."/>
            <person name="Smith M."/>
            <person name="Roesemann S."/>
            <person name="Alexander J.E."/>
            <person name="Rich S.A."/>
            <person name="Livny J."/>
            <person name="Vlamakis H."/>
            <person name="Clish C."/>
            <person name="Bullock K."/>
            <person name="Deik A."/>
            <person name="Scott J."/>
            <person name="Pierce K.A."/>
            <person name="Xavier R.J."/>
            <person name="Alm E.J."/>
        </authorList>
    </citation>
    <scope>NUCLEOTIDE SEQUENCE [LARGE SCALE GENOMIC DNA]</scope>
    <source>
        <strain evidence="8 9">BIOML-A37</strain>
    </source>
</reference>
<dbReference type="InterPro" id="IPR019500">
    <property type="entry name" value="Pep_S46"/>
</dbReference>
<evidence type="ECO:0000256" key="3">
    <source>
        <dbReference type="ARBA" id="ARBA00022670"/>
    </source>
</evidence>
<dbReference type="Pfam" id="PF10459">
    <property type="entry name" value="Peptidase_S46"/>
    <property type="match status" value="1"/>
</dbReference>
<dbReference type="GO" id="GO:0008239">
    <property type="term" value="F:dipeptidyl-peptidase activity"/>
    <property type="evidence" value="ECO:0007669"/>
    <property type="project" value="InterPro"/>
</dbReference>
<evidence type="ECO:0000256" key="1">
    <source>
        <dbReference type="ARBA" id="ARBA00010491"/>
    </source>
</evidence>
<keyword evidence="6" id="KW-0720">Serine protease</keyword>
<evidence type="ECO:0000313" key="9">
    <source>
        <dbReference type="Proteomes" id="UP000438773"/>
    </source>
</evidence>
<dbReference type="Gene3D" id="2.40.10.10">
    <property type="entry name" value="Trypsin-like serine proteases"/>
    <property type="match status" value="1"/>
</dbReference>
<sequence length="370" mass="42315">RKLKVLDKKRQAEEALRQWIQKTPAERENLLHLMSSLELNYKDRKEVNRAMSYFGESFINGPELVQFALTILNFDFEAEQKQVVAQLQKLLDKYANYDVSIDKEVFVAMLKEYRTKVDKAYLPDLYQTIDTLYGGNEQMYVDTLYAHSELTSPRGLKRFLERDTTFHMIDDPAVSLGIDLIVKLFDMRSQMAEASDNIEKDEREFNAAMRRMYADRNFYPDANSTMRLSFGTIGSYSPYDGADYGYYTTVKGIFEKVKEHSGDPDFAVQPEVLSLLSSGDFGRYADTKGDMNVCFISNNDITGGNSGSAMFNGKGELLGLAFDGNWEAMSSDIVFEPDVQRCIGVDVRYMLFIIEKFGKASHLIQELKIE</sequence>
<dbReference type="AlphaFoldDB" id="A0A6I0JG17"/>
<evidence type="ECO:0000313" key="8">
    <source>
        <dbReference type="EMBL" id="KAB4115054.1"/>
    </source>
</evidence>
<dbReference type="PANTHER" id="PTHR38469:SF1">
    <property type="entry name" value="PERIPLASMIC PEPTIDASE SUBFAMILY S1B"/>
    <property type="match status" value="1"/>
</dbReference>
<dbReference type="SUPFAM" id="SSF50494">
    <property type="entry name" value="Trypsin-like serine proteases"/>
    <property type="match status" value="1"/>
</dbReference>
<dbReference type="RefSeq" id="WP_192917139.1">
    <property type="nucleotide sequence ID" value="NZ_WCUQ01000183.1"/>
</dbReference>
<keyword evidence="7" id="KW-0175">Coiled coil</keyword>
<dbReference type="GO" id="GO:0070009">
    <property type="term" value="F:serine-type aminopeptidase activity"/>
    <property type="evidence" value="ECO:0007669"/>
    <property type="project" value="InterPro"/>
</dbReference>
<keyword evidence="3" id="KW-0645">Protease</keyword>
<keyword evidence="4" id="KW-0732">Signal</keyword>
<evidence type="ECO:0000256" key="5">
    <source>
        <dbReference type="ARBA" id="ARBA00022801"/>
    </source>
</evidence>
<proteinExistence type="inferred from homology"/>
<protein>
    <submittedName>
        <fullName evidence="8">S46 family peptidase</fullName>
    </submittedName>
</protein>
<feature type="coiled-coil region" evidence="7">
    <location>
        <begin position="184"/>
        <end position="211"/>
    </location>
</feature>
<dbReference type="InterPro" id="IPR009003">
    <property type="entry name" value="Peptidase_S1_PA"/>
</dbReference>
<keyword evidence="2" id="KW-0031">Aminopeptidase</keyword>
<dbReference type="GO" id="GO:0043171">
    <property type="term" value="P:peptide catabolic process"/>
    <property type="evidence" value="ECO:0007669"/>
    <property type="project" value="UniProtKB-ARBA"/>
</dbReference>
<feature type="non-terminal residue" evidence="8">
    <location>
        <position position="370"/>
    </location>
</feature>
<feature type="non-terminal residue" evidence="8">
    <location>
        <position position="1"/>
    </location>
</feature>
<keyword evidence="5" id="KW-0378">Hydrolase</keyword>
<comment type="caution">
    <text evidence="8">The sequence shown here is derived from an EMBL/GenBank/DDBJ whole genome shotgun (WGS) entry which is preliminary data.</text>
</comment>
<dbReference type="GO" id="GO:0006508">
    <property type="term" value="P:proteolysis"/>
    <property type="evidence" value="ECO:0007669"/>
    <property type="project" value="UniProtKB-KW"/>
</dbReference>
<accession>A0A6I0JG17</accession>
<evidence type="ECO:0000256" key="7">
    <source>
        <dbReference type="SAM" id="Coils"/>
    </source>
</evidence>
<gene>
    <name evidence="8" type="ORF">GAQ75_24050</name>
</gene>
<evidence type="ECO:0000256" key="6">
    <source>
        <dbReference type="ARBA" id="ARBA00022825"/>
    </source>
</evidence>
<dbReference type="Proteomes" id="UP000438773">
    <property type="component" value="Unassembled WGS sequence"/>
</dbReference>
<evidence type="ECO:0000256" key="4">
    <source>
        <dbReference type="ARBA" id="ARBA00022729"/>
    </source>
</evidence>
<dbReference type="InterPro" id="IPR043504">
    <property type="entry name" value="Peptidase_S1_PA_chymotrypsin"/>
</dbReference>
<dbReference type="EMBL" id="WCUQ01000183">
    <property type="protein sequence ID" value="KAB4115054.1"/>
    <property type="molecule type" value="Genomic_DNA"/>
</dbReference>
<comment type="similarity">
    <text evidence="1">Belongs to the peptidase S46 family.</text>
</comment>
<dbReference type="PANTHER" id="PTHR38469">
    <property type="entry name" value="PERIPLASMIC PEPTIDASE SUBFAMILY S1B"/>
    <property type="match status" value="1"/>
</dbReference>
<evidence type="ECO:0000256" key="2">
    <source>
        <dbReference type="ARBA" id="ARBA00022438"/>
    </source>
</evidence>
<name>A0A6I0JG17_BACUN</name>